<sequence length="217" mass="23915">MANIDYTVIGNLTAEPFFKRFDSGSTVLRFRVATSDTRKVDNNGKEEWEDFNQFYVDVECWGALAVNAGASLRKGFPVVVVGKLVHDYWEEKADDGSPIMRSRVKMKARHIGFDMSRFQVNSVRATVSSNAIDGHEPPKVMDAEALDKKLNGDNANQNVGRGSAEPQDGWNALPEDPAQERRMSAEDFRRGDDAPSFADSAGEEELAGAPAQRGAPF</sequence>
<evidence type="ECO:0000313" key="5">
    <source>
        <dbReference type="EMBL" id="MBA1837935.1"/>
    </source>
</evidence>
<dbReference type="InterPro" id="IPR012340">
    <property type="entry name" value="NA-bd_OB-fold"/>
</dbReference>
<dbReference type="Gene3D" id="2.40.50.140">
    <property type="entry name" value="Nucleic acid-binding proteins"/>
    <property type="match status" value="1"/>
</dbReference>
<gene>
    <name evidence="5" type="ORF">HMA55_08545</name>
    <name evidence="4" type="ORF">HMC16_06480</name>
</gene>
<evidence type="ECO:0000256" key="2">
    <source>
        <dbReference type="PROSITE-ProRule" id="PRU00252"/>
    </source>
</evidence>
<dbReference type="Pfam" id="PF00436">
    <property type="entry name" value="SSB"/>
    <property type="match status" value="1"/>
</dbReference>
<name>A0A7V8UV91_9CORY</name>
<keyword evidence="6" id="KW-1185">Reference proteome</keyword>
<evidence type="ECO:0000256" key="3">
    <source>
        <dbReference type="SAM" id="MobiDB-lite"/>
    </source>
</evidence>
<feature type="region of interest" description="Disordered" evidence="3">
    <location>
        <begin position="151"/>
        <end position="217"/>
    </location>
</feature>
<protein>
    <submittedName>
        <fullName evidence="5">Single-stranded DNA-binding protein</fullName>
    </submittedName>
</protein>
<accession>A0A838CLD3</accession>
<dbReference type="EMBL" id="JABFEE010000005">
    <property type="protein sequence ID" value="MBA1835369.1"/>
    <property type="molecule type" value="Genomic_DNA"/>
</dbReference>
<dbReference type="Proteomes" id="UP000581408">
    <property type="component" value="Unassembled WGS sequence"/>
</dbReference>
<evidence type="ECO:0000313" key="7">
    <source>
        <dbReference type="Proteomes" id="UP000581408"/>
    </source>
</evidence>
<dbReference type="GO" id="GO:0003697">
    <property type="term" value="F:single-stranded DNA binding"/>
    <property type="evidence" value="ECO:0007669"/>
    <property type="project" value="InterPro"/>
</dbReference>
<dbReference type="CDD" id="cd04496">
    <property type="entry name" value="SSB_OBF"/>
    <property type="match status" value="1"/>
</dbReference>
<organism evidence="5 6">
    <name type="scientific">Corynebacterium wankanglinii</name>
    <dbReference type="NCBI Taxonomy" id="2735136"/>
    <lineage>
        <taxon>Bacteria</taxon>
        <taxon>Bacillati</taxon>
        <taxon>Actinomycetota</taxon>
        <taxon>Actinomycetes</taxon>
        <taxon>Mycobacteriales</taxon>
        <taxon>Corynebacteriaceae</taxon>
        <taxon>Corynebacterium</taxon>
    </lineage>
</organism>
<dbReference type="Proteomes" id="UP000577408">
    <property type="component" value="Unassembled WGS sequence"/>
</dbReference>
<dbReference type="InterPro" id="IPR000424">
    <property type="entry name" value="Primosome_PriB/ssb"/>
</dbReference>
<dbReference type="RefSeq" id="WP_181192629.1">
    <property type="nucleotide sequence ID" value="NZ_JABFED010000006.1"/>
</dbReference>
<evidence type="ECO:0000313" key="4">
    <source>
        <dbReference type="EMBL" id="MBA1835369.1"/>
    </source>
</evidence>
<dbReference type="AlphaFoldDB" id="A0A7V8UV91"/>
<accession>A0A7V8UV91</accession>
<proteinExistence type="predicted"/>
<comment type="caution">
    <text evidence="5">The sequence shown here is derived from an EMBL/GenBank/DDBJ whole genome shotgun (WGS) entry which is preliminary data.</text>
</comment>
<dbReference type="EMBL" id="JABFED010000006">
    <property type="protein sequence ID" value="MBA1837935.1"/>
    <property type="molecule type" value="Genomic_DNA"/>
</dbReference>
<keyword evidence="1 2" id="KW-0238">DNA-binding</keyword>
<evidence type="ECO:0000313" key="6">
    <source>
        <dbReference type="Proteomes" id="UP000577408"/>
    </source>
</evidence>
<feature type="compositionally biased region" description="Basic and acidic residues" evidence="3">
    <location>
        <begin position="178"/>
        <end position="193"/>
    </location>
</feature>
<evidence type="ECO:0000256" key="1">
    <source>
        <dbReference type="ARBA" id="ARBA00023125"/>
    </source>
</evidence>
<reference evidence="6 7" key="1">
    <citation type="submission" date="2020-05" db="EMBL/GenBank/DDBJ databases">
        <title>Descriptions of Corynebacterium xxxx sp. nov., Corynebacterium yyyy sp. nov. and Corynebacterium zzzz sp. nov.</title>
        <authorList>
            <person name="Zhang G."/>
        </authorList>
    </citation>
    <scope>NUCLEOTIDE SEQUENCE [LARGE SCALE GENOMIC DNA]</scope>
    <source>
        <strain evidence="5">Zg-913</strain>
        <strain evidence="6">zg-913</strain>
        <strain evidence="7">zg-915</strain>
        <strain evidence="4">Zg-915</strain>
    </source>
</reference>
<dbReference type="SUPFAM" id="SSF50249">
    <property type="entry name" value="Nucleic acid-binding proteins"/>
    <property type="match status" value="1"/>
</dbReference>
<dbReference type="PROSITE" id="PS50935">
    <property type="entry name" value="SSB"/>
    <property type="match status" value="1"/>
</dbReference>